<keyword evidence="2" id="KW-0813">Transport</keyword>
<dbReference type="Gene3D" id="3.30.750.24">
    <property type="entry name" value="STAS domain"/>
    <property type="match status" value="1"/>
</dbReference>
<protein>
    <submittedName>
        <fullName evidence="8">Sulfate transporter</fullName>
    </submittedName>
</protein>
<dbReference type="Pfam" id="PF01740">
    <property type="entry name" value="STAS"/>
    <property type="match status" value="1"/>
</dbReference>
<dbReference type="PROSITE" id="PS50801">
    <property type="entry name" value="STAS"/>
    <property type="match status" value="1"/>
</dbReference>
<evidence type="ECO:0000259" key="7">
    <source>
        <dbReference type="PROSITE" id="PS50801"/>
    </source>
</evidence>
<keyword evidence="5 6" id="KW-0472">Membrane</keyword>
<feature type="domain" description="STAS" evidence="7">
    <location>
        <begin position="501"/>
        <end position="625"/>
    </location>
</feature>
<feature type="transmembrane region" description="Helical" evidence="6">
    <location>
        <begin position="156"/>
        <end position="178"/>
    </location>
</feature>
<dbReference type="InterPro" id="IPR001902">
    <property type="entry name" value="SLC26A/SulP_fam"/>
</dbReference>
<comment type="subcellular location">
    <subcellularLocation>
        <location evidence="1">Membrane</location>
        <topology evidence="1">Multi-pass membrane protein</topology>
    </subcellularLocation>
</comment>
<dbReference type="EMBL" id="LFYR01000604">
    <property type="protein sequence ID" value="KMZ73081.1"/>
    <property type="molecule type" value="Genomic_DNA"/>
</dbReference>
<dbReference type="STRING" id="29655.A0A0K9PVQ9"/>
<feature type="transmembrane region" description="Helical" evidence="6">
    <location>
        <begin position="103"/>
        <end position="124"/>
    </location>
</feature>
<keyword evidence="3 6" id="KW-0812">Transmembrane</keyword>
<dbReference type="InterPro" id="IPR002645">
    <property type="entry name" value="STAS_dom"/>
</dbReference>
<dbReference type="InterPro" id="IPR011547">
    <property type="entry name" value="SLC26A/SulP_dom"/>
</dbReference>
<evidence type="ECO:0000256" key="6">
    <source>
        <dbReference type="SAM" id="Phobius"/>
    </source>
</evidence>
<evidence type="ECO:0000256" key="1">
    <source>
        <dbReference type="ARBA" id="ARBA00004141"/>
    </source>
</evidence>
<dbReference type="Pfam" id="PF00916">
    <property type="entry name" value="Sulfate_transp"/>
    <property type="match status" value="1"/>
</dbReference>
<feature type="transmembrane region" description="Helical" evidence="6">
    <location>
        <begin position="351"/>
        <end position="368"/>
    </location>
</feature>
<evidence type="ECO:0000256" key="3">
    <source>
        <dbReference type="ARBA" id="ARBA00022692"/>
    </source>
</evidence>
<dbReference type="CDD" id="cd07042">
    <property type="entry name" value="STAS_SulP_like_sulfate_transporter"/>
    <property type="match status" value="1"/>
</dbReference>
<name>A0A0K9PVQ9_ZOSMR</name>
<evidence type="ECO:0000313" key="8">
    <source>
        <dbReference type="EMBL" id="KMZ73081.1"/>
    </source>
</evidence>
<organism evidence="8 9">
    <name type="scientific">Zostera marina</name>
    <name type="common">Eelgrass</name>
    <dbReference type="NCBI Taxonomy" id="29655"/>
    <lineage>
        <taxon>Eukaryota</taxon>
        <taxon>Viridiplantae</taxon>
        <taxon>Streptophyta</taxon>
        <taxon>Embryophyta</taxon>
        <taxon>Tracheophyta</taxon>
        <taxon>Spermatophyta</taxon>
        <taxon>Magnoliopsida</taxon>
        <taxon>Liliopsida</taxon>
        <taxon>Zosteraceae</taxon>
        <taxon>Zostera</taxon>
    </lineage>
</organism>
<feature type="transmembrane region" description="Helical" evidence="6">
    <location>
        <begin position="236"/>
        <end position="254"/>
    </location>
</feature>
<comment type="caution">
    <text evidence="8">The sequence shown here is derived from an EMBL/GenBank/DDBJ whole genome shotgun (WGS) entry which is preliminary data.</text>
</comment>
<dbReference type="AlphaFoldDB" id="A0A0K9PVQ9"/>
<sequence length="677" mass="74879">MGDFSLDPPVSGQRRVKVIRLQHPFTTGSTEKSFFDAASSWVWAKCKSKVDEMKGWDLLGIFLPCSRWMRGYNCKEYLQVDLMAGVTVGVMLVPQAMSYAKLAGLHPMYGLYSGFVPIFMYAVFGSSRQLAIGPVAIVSMLVSNVLGRIVSPSEDLYTQLAILLAFMVGVFECIMGILRLGWIIRFISHSVISGFTPSSAIIIGLSQAKYFLGYEITRSSEIIPLVHSIINGADRFLWPPFVMGSVLLTILLVMKHLGKTRKNLGLLRAGGPLTAIVLGTIFVKIFHPSSISLVGEIPQGLPKFSFPKEFSYVKSLIPTALLITGVAILESVGIAKALATKNGYELDSNQELFGLGVANVCGSLFSAYPATGSFSRSAVNYESGAKTGLSGITMGIIMTCALLFFTPLFEEIPQCALASIVISAVLGLVDYKEALFLWNVNKKDFLLWIITSVTTLLLGIEIGVLVGVGFSLAFVIHESANPHIAVLGRLPGSTVYRNKKQYPDSYTYNGIVIVRIDAPMYFANISYIKDRLREYEADKSELSKRGPEVERIHFVIMEMAPVTYIDSSAVQALKDLHHEYRSRHIQIAISNPNNDVLLTLAKAGLIDMIGAEWYFVRIHDAVQVCLQHVQRIIEEQYQVVNKHSNCWETSDEESNSMLQPLLRQNHSQLSSSYDIYL</sequence>
<evidence type="ECO:0000256" key="5">
    <source>
        <dbReference type="ARBA" id="ARBA00023136"/>
    </source>
</evidence>
<evidence type="ECO:0000313" key="9">
    <source>
        <dbReference type="Proteomes" id="UP000036987"/>
    </source>
</evidence>
<feature type="transmembrane region" description="Helical" evidence="6">
    <location>
        <begin position="266"/>
        <end position="286"/>
    </location>
</feature>
<feature type="transmembrane region" description="Helical" evidence="6">
    <location>
        <begin position="190"/>
        <end position="212"/>
    </location>
</feature>
<dbReference type="GO" id="GO:0008271">
    <property type="term" value="F:secondary active sulfate transmembrane transporter activity"/>
    <property type="evidence" value="ECO:0007669"/>
    <property type="project" value="InterPro"/>
</dbReference>
<dbReference type="GO" id="GO:0022857">
    <property type="term" value="F:transmembrane transporter activity"/>
    <property type="evidence" value="ECO:0000318"/>
    <property type="project" value="GO_Central"/>
</dbReference>
<keyword evidence="9" id="KW-1185">Reference proteome</keyword>
<dbReference type="NCBIfam" id="TIGR00815">
    <property type="entry name" value="sulP"/>
    <property type="match status" value="1"/>
</dbReference>
<feature type="transmembrane region" description="Helical" evidence="6">
    <location>
        <begin position="416"/>
        <end position="439"/>
    </location>
</feature>
<dbReference type="Proteomes" id="UP000036987">
    <property type="component" value="Unassembled WGS sequence"/>
</dbReference>
<dbReference type="FunFam" id="3.30.750.24:FF:000002">
    <property type="entry name" value="Sulfate transporter 31"/>
    <property type="match status" value="1"/>
</dbReference>
<feature type="transmembrane region" description="Helical" evidence="6">
    <location>
        <begin position="445"/>
        <end position="476"/>
    </location>
</feature>
<gene>
    <name evidence="8" type="ORF">ZOSMA_154G00230</name>
</gene>
<feature type="transmembrane region" description="Helical" evidence="6">
    <location>
        <begin position="77"/>
        <end position="97"/>
    </location>
</feature>
<reference evidence="9" key="1">
    <citation type="journal article" date="2016" name="Nature">
        <title>The genome of the seagrass Zostera marina reveals angiosperm adaptation to the sea.</title>
        <authorList>
            <person name="Olsen J.L."/>
            <person name="Rouze P."/>
            <person name="Verhelst B."/>
            <person name="Lin Y.-C."/>
            <person name="Bayer T."/>
            <person name="Collen J."/>
            <person name="Dattolo E."/>
            <person name="De Paoli E."/>
            <person name="Dittami S."/>
            <person name="Maumus F."/>
            <person name="Michel G."/>
            <person name="Kersting A."/>
            <person name="Lauritano C."/>
            <person name="Lohaus R."/>
            <person name="Toepel M."/>
            <person name="Tonon T."/>
            <person name="Vanneste K."/>
            <person name="Amirebrahimi M."/>
            <person name="Brakel J."/>
            <person name="Bostroem C."/>
            <person name="Chovatia M."/>
            <person name="Grimwood J."/>
            <person name="Jenkins J.W."/>
            <person name="Jueterbock A."/>
            <person name="Mraz A."/>
            <person name="Stam W.T."/>
            <person name="Tice H."/>
            <person name="Bornberg-Bauer E."/>
            <person name="Green P.J."/>
            <person name="Pearson G.A."/>
            <person name="Procaccini G."/>
            <person name="Duarte C.M."/>
            <person name="Schmutz J."/>
            <person name="Reusch T.B.H."/>
            <person name="Van de Peer Y."/>
        </authorList>
    </citation>
    <scope>NUCLEOTIDE SEQUENCE [LARGE SCALE GENOMIC DNA]</scope>
    <source>
        <strain evidence="9">cv. Finnish</strain>
    </source>
</reference>
<dbReference type="OrthoDB" id="288203at2759"/>
<proteinExistence type="predicted"/>
<dbReference type="InterPro" id="IPR036513">
    <property type="entry name" value="STAS_dom_sf"/>
</dbReference>
<dbReference type="PANTHER" id="PTHR11814">
    <property type="entry name" value="SULFATE TRANSPORTER"/>
    <property type="match status" value="1"/>
</dbReference>
<evidence type="ECO:0000256" key="4">
    <source>
        <dbReference type="ARBA" id="ARBA00022989"/>
    </source>
</evidence>
<dbReference type="GO" id="GO:0005886">
    <property type="term" value="C:plasma membrane"/>
    <property type="evidence" value="ECO:0000318"/>
    <property type="project" value="GO_Central"/>
</dbReference>
<accession>A0A0K9PVQ9</accession>
<feature type="transmembrane region" description="Helical" evidence="6">
    <location>
        <begin position="316"/>
        <end position="339"/>
    </location>
</feature>
<dbReference type="PROSITE" id="PS01130">
    <property type="entry name" value="SLC26A"/>
    <property type="match status" value="1"/>
</dbReference>
<evidence type="ECO:0000256" key="2">
    <source>
        <dbReference type="ARBA" id="ARBA00022448"/>
    </source>
</evidence>
<dbReference type="OMA" id="PALYWIP"/>
<keyword evidence="4 6" id="KW-1133">Transmembrane helix</keyword>
<feature type="transmembrane region" description="Helical" evidence="6">
    <location>
        <begin position="131"/>
        <end position="150"/>
    </location>
</feature>
<dbReference type="SUPFAM" id="SSF52091">
    <property type="entry name" value="SpoIIaa-like"/>
    <property type="match status" value="1"/>
</dbReference>
<feature type="transmembrane region" description="Helical" evidence="6">
    <location>
        <begin position="388"/>
        <end position="409"/>
    </location>
</feature>
<dbReference type="InterPro" id="IPR018045">
    <property type="entry name" value="S04_transporter_CS"/>
</dbReference>
<dbReference type="GO" id="GO:0055085">
    <property type="term" value="P:transmembrane transport"/>
    <property type="evidence" value="ECO:0000318"/>
    <property type="project" value="GO_Central"/>
</dbReference>